<proteinExistence type="predicted"/>
<evidence type="ECO:0000256" key="1">
    <source>
        <dbReference type="SAM" id="MobiDB-lite"/>
    </source>
</evidence>
<accession>A0ABX1FCR4</accession>
<dbReference type="Proteomes" id="UP001515943">
    <property type="component" value="Unassembled WGS sequence"/>
</dbReference>
<sequence length="82" mass="8511">MHARRVDRNAAACSAVGSSFTCTTSFTRATVPNACSRQAPGSGQHHLPAGVPFLAAPGRRGTAERIPPCPNGRGSCDSFAER</sequence>
<keyword evidence="3" id="KW-1185">Reference proteome</keyword>
<name>A0ABX1FCR4_9PSEU</name>
<reference evidence="2 3" key="1">
    <citation type="submission" date="2019-08" db="EMBL/GenBank/DDBJ databases">
        <title>Lentzea from Indian Himalayas.</title>
        <authorList>
            <person name="Mandal S."/>
            <person name="Mallick Gupta A."/>
            <person name="Maiti P.K."/>
            <person name="Sarkar J."/>
            <person name="Mandal S."/>
        </authorList>
    </citation>
    <scope>NUCLEOTIDE SEQUENCE [LARGE SCALE GENOMIC DNA]</scope>
    <source>
        <strain evidence="2 3">PSKA42</strain>
    </source>
</reference>
<gene>
    <name evidence="2" type="ORF">FXN61_07555</name>
</gene>
<protein>
    <submittedName>
        <fullName evidence="2">Uncharacterized protein</fullName>
    </submittedName>
</protein>
<comment type="caution">
    <text evidence="2">The sequence shown here is derived from an EMBL/GenBank/DDBJ whole genome shotgun (WGS) entry which is preliminary data.</text>
</comment>
<evidence type="ECO:0000313" key="3">
    <source>
        <dbReference type="Proteomes" id="UP001515943"/>
    </source>
</evidence>
<evidence type="ECO:0000313" key="2">
    <source>
        <dbReference type="EMBL" id="NKE56695.1"/>
    </source>
</evidence>
<organism evidence="2 3">
    <name type="scientific">Lentzea indica</name>
    <dbReference type="NCBI Taxonomy" id="2604800"/>
    <lineage>
        <taxon>Bacteria</taxon>
        <taxon>Bacillati</taxon>
        <taxon>Actinomycetota</taxon>
        <taxon>Actinomycetes</taxon>
        <taxon>Pseudonocardiales</taxon>
        <taxon>Pseudonocardiaceae</taxon>
        <taxon>Lentzea</taxon>
    </lineage>
</organism>
<dbReference type="EMBL" id="VSRL01000017">
    <property type="protein sequence ID" value="NKE56695.1"/>
    <property type="molecule type" value="Genomic_DNA"/>
</dbReference>
<feature type="region of interest" description="Disordered" evidence="1">
    <location>
        <begin position="59"/>
        <end position="82"/>
    </location>
</feature>